<evidence type="ECO:0000256" key="8">
    <source>
        <dbReference type="ARBA" id="ARBA00023064"/>
    </source>
</evidence>
<comment type="pathway">
    <text evidence="1">Carbohydrate acid metabolism.</text>
</comment>
<evidence type="ECO:0000256" key="7">
    <source>
        <dbReference type="ARBA" id="ARBA00022840"/>
    </source>
</evidence>
<dbReference type="STRING" id="1505727.GA0061077_1275"/>
<evidence type="ECO:0000256" key="10">
    <source>
        <dbReference type="RuleBase" id="RU363066"/>
    </source>
</evidence>
<evidence type="ECO:0000313" key="12">
    <source>
        <dbReference type="Proteomes" id="UP000242610"/>
    </source>
</evidence>
<evidence type="ECO:0000256" key="3">
    <source>
        <dbReference type="ARBA" id="ARBA00012054"/>
    </source>
</evidence>
<keyword evidence="4 10" id="KW-0808">Transferase</keyword>
<evidence type="ECO:0000256" key="5">
    <source>
        <dbReference type="ARBA" id="ARBA00022741"/>
    </source>
</evidence>
<dbReference type="PANTHER" id="PTHR43442:SF3">
    <property type="entry name" value="GLUCONOKINASE-RELATED"/>
    <property type="match status" value="1"/>
</dbReference>
<dbReference type="AlphaFoldDB" id="A0A1C4H731"/>
<dbReference type="GO" id="GO:0019521">
    <property type="term" value="P:D-gluconate metabolic process"/>
    <property type="evidence" value="ECO:0007669"/>
    <property type="project" value="UniProtKB-KW"/>
</dbReference>
<keyword evidence="6 10" id="KW-0418">Kinase</keyword>
<keyword evidence="8" id="KW-0311">Gluconate utilization</keyword>
<evidence type="ECO:0000256" key="9">
    <source>
        <dbReference type="ARBA" id="ARBA00048090"/>
    </source>
</evidence>
<dbReference type="FunFam" id="3.40.50.300:FF:000522">
    <property type="entry name" value="Gluconokinase"/>
    <property type="match status" value="1"/>
</dbReference>
<dbReference type="Gene3D" id="3.40.50.300">
    <property type="entry name" value="P-loop containing nucleotide triphosphate hydrolases"/>
    <property type="match status" value="1"/>
</dbReference>
<keyword evidence="7 10" id="KW-0067">ATP-binding</keyword>
<keyword evidence="12" id="KW-1185">Reference proteome</keyword>
<dbReference type="GO" id="GO:0005737">
    <property type="term" value="C:cytoplasm"/>
    <property type="evidence" value="ECO:0007669"/>
    <property type="project" value="TreeGrafter"/>
</dbReference>
<dbReference type="GO" id="GO:0046316">
    <property type="term" value="F:gluconokinase activity"/>
    <property type="evidence" value="ECO:0007669"/>
    <property type="project" value="UniProtKB-EC"/>
</dbReference>
<dbReference type="EC" id="2.7.1.12" evidence="3 10"/>
<dbReference type="SUPFAM" id="SSF52540">
    <property type="entry name" value="P-loop containing nucleoside triphosphate hydrolases"/>
    <property type="match status" value="1"/>
</dbReference>
<dbReference type="Pfam" id="PF13238">
    <property type="entry name" value="AAA_18"/>
    <property type="match status" value="1"/>
</dbReference>
<evidence type="ECO:0000256" key="6">
    <source>
        <dbReference type="ARBA" id="ARBA00022777"/>
    </source>
</evidence>
<keyword evidence="5 10" id="KW-0547">Nucleotide-binding</keyword>
<evidence type="ECO:0000256" key="2">
    <source>
        <dbReference type="ARBA" id="ARBA00008420"/>
    </source>
</evidence>
<evidence type="ECO:0000256" key="4">
    <source>
        <dbReference type="ARBA" id="ARBA00022679"/>
    </source>
</evidence>
<evidence type="ECO:0000313" key="11">
    <source>
        <dbReference type="EMBL" id="SCC80602.1"/>
    </source>
</evidence>
<comment type="similarity">
    <text evidence="2 10">Belongs to the gluconokinase GntK/GntV family.</text>
</comment>
<name>A0A1C4H731_9BIFI</name>
<proteinExistence type="inferred from homology"/>
<dbReference type="GO" id="GO:0005524">
    <property type="term" value="F:ATP binding"/>
    <property type="evidence" value="ECO:0007669"/>
    <property type="project" value="UniProtKB-KW"/>
</dbReference>
<dbReference type="NCBIfam" id="TIGR01313">
    <property type="entry name" value="therm_gnt_kin"/>
    <property type="match status" value="1"/>
</dbReference>
<dbReference type="InterPro" id="IPR006001">
    <property type="entry name" value="Therm_gnt_kin"/>
</dbReference>
<evidence type="ECO:0000256" key="1">
    <source>
        <dbReference type="ARBA" id="ARBA00004761"/>
    </source>
</evidence>
<dbReference type="CDD" id="cd02021">
    <property type="entry name" value="GntK"/>
    <property type="match status" value="1"/>
</dbReference>
<sequence length="182" mass="20419">MAPCTNGDGDMGKKETVSIVVMGVAGTGKTTLAEELAKHLKWPYAEADDFHPKANIEKMAAGHPLTDEDRWPWLQALRDWISEQSAQGHCTLVTCSALKRVYRDVLRQAKSRVVFVELDLDKDDLRRRMTQRAHFMPISLLDSQLQTLEPLESDEDGFKLLSSPAPDILADTVMDRLSLRVS</sequence>
<accession>A0A1C4H731</accession>
<dbReference type="PANTHER" id="PTHR43442">
    <property type="entry name" value="GLUCONOKINASE-RELATED"/>
    <property type="match status" value="1"/>
</dbReference>
<comment type="catalytic activity">
    <reaction evidence="9 10">
        <text>D-gluconate + ATP = 6-phospho-D-gluconate + ADP + H(+)</text>
        <dbReference type="Rhea" id="RHEA:19433"/>
        <dbReference type="ChEBI" id="CHEBI:15378"/>
        <dbReference type="ChEBI" id="CHEBI:18391"/>
        <dbReference type="ChEBI" id="CHEBI:30616"/>
        <dbReference type="ChEBI" id="CHEBI:58759"/>
        <dbReference type="ChEBI" id="CHEBI:456216"/>
        <dbReference type="EC" id="2.7.1.12"/>
    </reaction>
</comment>
<dbReference type="EMBL" id="FMBL01000003">
    <property type="protein sequence ID" value="SCC80602.1"/>
    <property type="molecule type" value="Genomic_DNA"/>
</dbReference>
<gene>
    <name evidence="11" type="ORF">GA0061077_1275</name>
</gene>
<protein>
    <recommendedName>
        <fullName evidence="3 10">Gluconokinase</fullName>
        <ecNumber evidence="3 10">2.7.1.12</ecNumber>
    </recommendedName>
</protein>
<organism evidence="11 12">
    <name type="scientific">Bifidobacterium commune</name>
    <dbReference type="NCBI Taxonomy" id="1505727"/>
    <lineage>
        <taxon>Bacteria</taxon>
        <taxon>Bacillati</taxon>
        <taxon>Actinomycetota</taxon>
        <taxon>Actinomycetes</taxon>
        <taxon>Bifidobacteriales</taxon>
        <taxon>Bifidobacteriaceae</taxon>
        <taxon>Bifidobacterium</taxon>
    </lineage>
</organism>
<dbReference type="Proteomes" id="UP000242610">
    <property type="component" value="Unassembled WGS sequence"/>
</dbReference>
<reference evidence="12" key="1">
    <citation type="submission" date="2016-08" db="EMBL/GenBank/DDBJ databases">
        <authorList>
            <person name="Varghese N."/>
            <person name="Submissions Spin"/>
        </authorList>
    </citation>
    <scope>NUCLEOTIDE SEQUENCE [LARGE SCALE GENOMIC DNA]</scope>
    <source>
        <strain evidence="12">R-52791</strain>
    </source>
</reference>
<dbReference type="InterPro" id="IPR027417">
    <property type="entry name" value="P-loop_NTPase"/>
</dbReference>